<comment type="caution">
    <text evidence="2">The sequence shown here is derived from an EMBL/GenBank/DDBJ whole genome shotgun (WGS) entry which is preliminary data.</text>
</comment>
<proteinExistence type="predicted"/>
<evidence type="ECO:0000256" key="1">
    <source>
        <dbReference type="SAM" id="MobiDB-lite"/>
    </source>
</evidence>
<sequence length="784" mass="88686">MEPPALLSADHVFSFETSVPFLVCENMAWSRDRDWNQSSWKTSSSWDKTTSSGWNNRDWQRDQPSVPSPSVSIPSTFVSDWECYDTNVVSNKKFFRNIQSTSWSTKSGLAGKDVASLRVTDLTRKGLDDYSLRCLSNGEFQSIVFVKSISDAVFVSNLLRHIRQERIDLDAVAAHMHGPAPPDKHKESARFMQPLLGEIVSTIKTKAPPSASSSSQSPEAEQLAKAKRKLEEAGIDLTPVKEKQQKSSPSSKGPTLPTAAAKSPAEQVLEKELTSMPASVPSSSSQDAVDKWLKQHQGQFRGKAAAFKKHVAEVCLLFKSSDTKRQDLADTAIKYGLQKSHASKMSFAKQVHSQPFAVRKQLASAVCTLGSAAAFMLEHGDGIPKTPLIWVHALMCLVLLFYLSAPRSAFNVDSHQSKILRKLQQFGVDPDTLHYSMFEKPNSVYCIFQVDFEISRFRTGYSQPSSLLYVGSTAIGVAERHLNRMAVYRRLQRTEFVDAELSLRYWSSNHNLFQFVVIPLQAFDSYQEAWISEHELIAQWQTPLNYPRATKHPDLWGCYLWPTENFMASCEKWLKKLILQHKYLFPSFHVPKSSLREAPHQSIKKFLHNFQVWEETMWEPNFDLELVPCPCAKYRNQLPESCFSSGHVAAGLEHFQSLLPDCHSILSPSAASTFFPGRNHWLAKSRALFDQWLKRHRLPATLHPMFEDFCKEQWQQHVGALEHSSRLSWAMLQKVKSALQKDLVLYNEVFLEFLQECEVATRAVVDAPALASYPHSLVIISKGG</sequence>
<reference evidence="2 3" key="1">
    <citation type="submission" date="2016-02" db="EMBL/GenBank/DDBJ databases">
        <title>Genome analysis of coral dinoflagellate symbionts highlights evolutionary adaptations to a symbiotic lifestyle.</title>
        <authorList>
            <person name="Aranda M."/>
            <person name="Li Y."/>
            <person name="Liew Y.J."/>
            <person name="Baumgarten S."/>
            <person name="Simakov O."/>
            <person name="Wilson M."/>
            <person name="Piel J."/>
            <person name="Ashoor H."/>
            <person name="Bougouffa S."/>
            <person name="Bajic V.B."/>
            <person name="Ryu T."/>
            <person name="Ravasi T."/>
            <person name="Bayer T."/>
            <person name="Micklem G."/>
            <person name="Kim H."/>
            <person name="Bhak J."/>
            <person name="Lajeunesse T.C."/>
            <person name="Voolstra C.R."/>
        </authorList>
    </citation>
    <scope>NUCLEOTIDE SEQUENCE [LARGE SCALE GENOMIC DNA]</scope>
    <source>
        <strain evidence="2 3">CCMP2467</strain>
    </source>
</reference>
<feature type="compositionally biased region" description="Low complexity" evidence="1">
    <location>
        <begin position="207"/>
        <end position="221"/>
    </location>
</feature>
<accession>A0A1Q9CYK0</accession>
<dbReference type="Proteomes" id="UP000186817">
    <property type="component" value="Unassembled WGS sequence"/>
</dbReference>
<name>A0A1Q9CYK0_SYMMI</name>
<evidence type="ECO:0000313" key="2">
    <source>
        <dbReference type="EMBL" id="OLP87986.1"/>
    </source>
</evidence>
<organism evidence="2 3">
    <name type="scientific">Symbiodinium microadriaticum</name>
    <name type="common">Dinoflagellate</name>
    <name type="synonym">Zooxanthella microadriatica</name>
    <dbReference type="NCBI Taxonomy" id="2951"/>
    <lineage>
        <taxon>Eukaryota</taxon>
        <taxon>Sar</taxon>
        <taxon>Alveolata</taxon>
        <taxon>Dinophyceae</taxon>
        <taxon>Suessiales</taxon>
        <taxon>Symbiodiniaceae</taxon>
        <taxon>Symbiodinium</taxon>
    </lineage>
</organism>
<evidence type="ECO:0000313" key="3">
    <source>
        <dbReference type="Proteomes" id="UP000186817"/>
    </source>
</evidence>
<keyword evidence="3" id="KW-1185">Reference proteome</keyword>
<dbReference type="OrthoDB" id="443750at2759"/>
<dbReference type="AlphaFoldDB" id="A0A1Q9CYK0"/>
<feature type="region of interest" description="Disordered" evidence="1">
    <location>
        <begin position="37"/>
        <end position="68"/>
    </location>
</feature>
<feature type="region of interest" description="Disordered" evidence="1">
    <location>
        <begin position="205"/>
        <end position="289"/>
    </location>
</feature>
<feature type="compositionally biased region" description="Low complexity" evidence="1">
    <location>
        <begin position="275"/>
        <end position="287"/>
    </location>
</feature>
<protein>
    <submittedName>
        <fullName evidence="2">Uncharacterized protein</fullName>
    </submittedName>
</protein>
<feature type="compositionally biased region" description="Low complexity" evidence="1">
    <location>
        <begin position="38"/>
        <end position="52"/>
    </location>
</feature>
<gene>
    <name evidence="2" type="ORF">AK812_SmicGene30720</name>
</gene>
<dbReference type="EMBL" id="LSRX01000832">
    <property type="protein sequence ID" value="OLP87986.1"/>
    <property type="molecule type" value="Genomic_DNA"/>
</dbReference>